<evidence type="ECO:0000313" key="8">
    <source>
        <dbReference type="Proteomes" id="UP001176940"/>
    </source>
</evidence>
<dbReference type="SMART" id="SM00184">
    <property type="entry name" value="RING"/>
    <property type="match status" value="1"/>
</dbReference>
<feature type="non-terminal residue" evidence="7">
    <location>
        <position position="503"/>
    </location>
</feature>
<sequence>MKNFKQALNDADTVCRKQPLCSKGRYVKAQALSGLGRTEESLKEFLHCVALNPEWSSVKAEAQKLICEMLFPDFENVQASFAVRAQAPYTRLKPVSLNDPSSSPSVDDVCLPGGSKDPVFRLTKASFQIKNVLDCPDICDPSDDKTTKSLGSVLSCLPGVGIKRKRASISEDVHSIELPAKAIRNDAEPTSHSAVREIPKELVDSSDFECSLCMRLFYEPVATPCGHTFCLKCLERCLDHNPHCPLCKENLSQFLASRTYKKTLLTEELIIRYLPEELNERKKLHDEEIKELSNLSKDVPIFVCTMAFPTIPCPLHVFEPRYRLMIRRSMETGTKQFGMCISDELKGFADYGCMLKVRDVKFFPDGRSVVDTIGLSRFKVLSHGQRDGYNTANIEYLEDKKVEGQEYEELLLLHNSVYDQALAWFSSLKDNLRAQILNHFGSMPNKDPDPQLNSSGPAWCWWMLAVLPLENKAQLTILAMTSLKDRLQAIRRVLLFVTRKRPR</sequence>
<keyword evidence="8" id="KW-1185">Reference proteome</keyword>
<dbReference type="PROSITE" id="PS50089">
    <property type="entry name" value="ZF_RING_2"/>
    <property type="match status" value="1"/>
</dbReference>
<keyword evidence="2 4" id="KW-0863">Zinc-finger</keyword>
<dbReference type="InterPro" id="IPR001841">
    <property type="entry name" value="Znf_RING"/>
</dbReference>
<feature type="domain" description="RING-type" evidence="5">
    <location>
        <begin position="210"/>
        <end position="248"/>
    </location>
</feature>
<dbReference type="PANTHER" id="PTHR23327:SF5">
    <property type="entry name" value="LON PEPTIDASE N-TERMINAL DOMAIN AND RING FINGER PROTEIN 2"/>
    <property type="match status" value="1"/>
</dbReference>
<dbReference type="Pfam" id="PF13923">
    <property type="entry name" value="zf-C3HC4_2"/>
    <property type="match status" value="1"/>
</dbReference>
<dbReference type="Gene3D" id="2.30.130.40">
    <property type="entry name" value="LON domain-like"/>
    <property type="match status" value="1"/>
</dbReference>
<dbReference type="Proteomes" id="UP001176940">
    <property type="component" value="Unassembled WGS sequence"/>
</dbReference>
<dbReference type="Gene3D" id="3.30.40.10">
    <property type="entry name" value="Zinc/RING finger domain, C3HC4 (zinc finger)"/>
    <property type="match status" value="1"/>
</dbReference>
<comment type="caution">
    <text evidence="7">The sequence shown here is derived from an EMBL/GenBank/DDBJ whole genome shotgun (WGS) entry which is preliminary data.</text>
</comment>
<keyword evidence="1" id="KW-0479">Metal-binding</keyword>
<evidence type="ECO:0000256" key="4">
    <source>
        <dbReference type="PROSITE-ProRule" id="PRU00175"/>
    </source>
</evidence>
<dbReference type="SMART" id="SM00464">
    <property type="entry name" value="LON"/>
    <property type="match status" value="1"/>
</dbReference>
<evidence type="ECO:0000259" key="6">
    <source>
        <dbReference type="PROSITE" id="PS51787"/>
    </source>
</evidence>
<dbReference type="InterPro" id="IPR046336">
    <property type="entry name" value="Lon_prtase_N_sf"/>
</dbReference>
<dbReference type="Gene3D" id="1.25.40.10">
    <property type="entry name" value="Tetratricopeptide repeat domain"/>
    <property type="match status" value="1"/>
</dbReference>
<dbReference type="InterPro" id="IPR017907">
    <property type="entry name" value="Znf_RING_CS"/>
</dbReference>
<dbReference type="InterPro" id="IPR011990">
    <property type="entry name" value="TPR-like_helical_dom_sf"/>
</dbReference>
<evidence type="ECO:0000256" key="3">
    <source>
        <dbReference type="ARBA" id="ARBA00022833"/>
    </source>
</evidence>
<dbReference type="InterPro" id="IPR015947">
    <property type="entry name" value="PUA-like_sf"/>
</dbReference>
<dbReference type="EMBL" id="CAUEEQ010056315">
    <property type="protein sequence ID" value="CAJ0962962.1"/>
    <property type="molecule type" value="Genomic_DNA"/>
</dbReference>
<organism evidence="7 8">
    <name type="scientific">Ranitomeya imitator</name>
    <name type="common">mimic poison frog</name>
    <dbReference type="NCBI Taxonomy" id="111125"/>
    <lineage>
        <taxon>Eukaryota</taxon>
        <taxon>Metazoa</taxon>
        <taxon>Chordata</taxon>
        <taxon>Craniata</taxon>
        <taxon>Vertebrata</taxon>
        <taxon>Euteleostomi</taxon>
        <taxon>Amphibia</taxon>
        <taxon>Batrachia</taxon>
        <taxon>Anura</taxon>
        <taxon>Neobatrachia</taxon>
        <taxon>Hyloidea</taxon>
        <taxon>Dendrobatidae</taxon>
        <taxon>Dendrobatinae</taxon>
        <taxon>Ranitomeya</taxon>
    </lineage>
</organism>
<feature type="domain" description="Lon N-terminal" evidence="6">
    <location>
        <begin position="289"/>
        <end position="498"/>
    </location>
</feature>
<evidence type="ECO:0000256" key="1">
    <source>
        <dbReference type="ARBA" id="ARBA00022723"/>
    </source>
</evidence>
<name>A0ABN9MD29_9NEOB</name>
<evidence type="ECO:0000259" key="5">
    <source>
        <dbReference type="PROSITE" id="PS50089"/>
    </source>
</evidence>
<dbReference type="CDD" id="cd16514">
    <property type="entry name" value="RING-HC_LONFs_rpt2"/>
    <property type="match status" value="1"/>
</dbReference>
<dbReference type="PROSITE" id="PS00518">
    <property type="entry name" value="ZF_RING_1"/>
    <property type="match status" value="1"/>
</dbReference>
<proteinExistence type="predicted"/>
<dbReference type="Pfam" id="PF02190">
    <property type="entry name" value="LON_substr_bdg"/>
    <property type="match status" value="1"/>
</dbReference>
<accession>A0ABN9MD29</accession>
<reference evidence="7" key="1">
    <citation type="submission" date="2023-07" db="EMBL/GenBank/DDBJ databases">
        <authorList>
            <person name="Stuckert A."/>
        </authorList>
    </citation>
    <scope>NUCLEOTIDE SEQUENCE</scope>
</reference>
<evidence type="ECO:0000313" key="7">
    <source>
        <dbReference type="EMBL" id="CAJ0962962.1"/>
    </source>
</evidence>
<dbReference type="SUPFAM" id="SSF57850">
    <property type="entry name" value="RING/U-box"/>
    <property type="match status" value="1"/>
</dbReference>
<dbReference type="InterPro" id="IPR013083">
    <property type="entry name" value="Znf_RING/FYVE/PHD"/>
</dbReference>
<dbReference type="SUPFAM" id="SSF48452">
    <property type="entry name" value="TPR-like"/>
    <property type="match status" value="1"/>
</dbReference>
<dbReference type="SUPFAM" id="SSF88697">
    <property type="entry name" value="PUA domain-like"/>
    <property type="match status" value="1"/>
</dbReference>
<protein>
    <recommendedName>
        <fullName evidence="9">LON peptidase N-terminal domain and RING finger protein 2</fullName>
    </recommendedName>
</protein>
<dbReference type="PROSITE" id="PS51787">
    <property type="entry name" value="LON_N"/>
    <property type="match status" value="1"/>
</dbReference>
<gene>
    <name evidence="7" type="ORF">RIMI_LOCUS18451896</name>
</gene>
<dbReference type="InterPro" id="IPR003111">
    <property type="entry name" value="Lon_prtase_N"/>
</dbReference>
<evidence type="ECO:0008006" key="9">
    <source>
        <dbReference type="Google" id="ProtNLM"/>
    </source>
</evidence>
<evidence type="ECO:0000256" key="2">
    <source>
        <dbReference type="ARBA" id="ARBA00022771"/>
    </source>
</evidence>
<keyword evidence="3" id="KW-0862">Zinc</keyword>
<dbReference type="PANTHER" id="PTHR23327">
    <property type="entry name" value="RING FINGER PROTEIN 127"/>
    <property type="match status" value="1"/>
</dbReference>